<reference evidence="5 7" key="2">
    <citation type="submission" date="2023-10" db="EMBL/GenBank/DDBJ databases">
        <title>To unveil natural product biosynthetic capacity in Pseudoalteromonas.</title>
        <authorList>
            <person name="Wang J."/>
        </authorList>
    </citation>
    <scope>NUCLEOTIDE SEQUENCE [LARGE SCALE GENOMIC DNA]</scope>
    <source>
        <strain evidence="5 7">DSM 15914</strain>
    </source>
</reference>
<dbReference type="EMBL" id="WEIA01000001">
    <property type="protein sequence ID" value="NLR19810.1"/>
    <property type="molecule type" value="Genomic_DNA"/>
</dbReference>
<dbReference type="InterPro" id="IPR044150">
    <property type="entry name" value="HDAC_classIV"/>
</dbReference>
<evidence type="ECO:0000313" key="5">
    <source>
        <dbReference type="EMBL" id="WOX27605.1"/>
    </source>
</evidence>
<dbReference type="Gene3D" id="3.40.800.20">
    <property type="entry name" value="Histone deacetylase domain"/>
    <property type="match status" value="1"/>
</dbReference>
<dbReference type="Proteomes" id="UP001304419">
    <property type="component" value="Chromosome 1"/>
</dbReference>
<name>A0A8I2GZR7_9GAMM</name>
<comment type="similarity">
    <text evidence="1">Belongs to the histone deacetylase family.</text>
</comment>
<reference evidence="4" key="1">
    <citation type="submission" date="2019-10" db="EMBL/GenBank/DDBJ databases">
        <authorList>
            <person name="Paulsen S."/>
        </authorList>
    </citation>
    <scope>NUCLEOTIDE SEQUENCE</scope>
    <source>
        <strain evidence="4">LMG 19692</strain>
    </source>
</reference>
<dbReference type="GO" id="GO:0016787">
    <property type="term" value="F:hydrolase activity"/>
    <property type="evidence" value="ECO:0007669"/>
    <property type="project" value="UniProtKB-KW"/>
</dbReference>
<protein>
    <submittedName>
        <fullName evidence="4">Histone deacetylase</fullName>
    </submittedName>
</protein>
<dbReference type="PANTHER" id="PTHR10625:SF19">
    <property type="entry name" value="HISTONE DEACETYLASE 12"/>
    <property type="match status" value="1"/>
</dbReference>
<feature type="domain" description="Histone deacetylase" evidence="3">
    <location>
        <begin position="17"/>
        <end position="278"/>
    </location>
</feature>
<evidence type="ECO:0000259" key="3">
    <source>
        <dbReference type="Pfam" id="PF00850"/>
    </source>
</evidence>
<dbReference type="InterPro" id="IPR000286">
    <property type="entry name" value="HDACs"/>
</dbReference>
<dbReference type="GO" id="GO:0004407">
    <property type="term" value="F:histone deacetylase activity"/>
    <property type="evidence" value="ECO:0007669"/>
    <property type="project" value="InterPro"/>
</dbReference>
<accession>A0A8I2GZR7</accession>
<proteinExistence type="inferred from homology"/>
<keyword evidence="7" id="KW-1185">Reference proteome</keyword>
<organism evidence="4 6">
    <name type="scientific">Pseudoalteromonas maricaloris</name>
    <dbReference type="NCBI Taxonomy" id="184924"/>
    <lineage>
        <taxon>Bacteria</taxon>
        <taxon>Pseudomonadati</taxon>
        <taxon>Pseudomonadota</taxon>
        <taxon>Gammaproteobacteria</taxon>
        <taxon>Alteromonadales</taxon>
        <taxon>Pseudoalteromonadaceae</taxon>
        <taxon>Pseudoalteromonas</taxon>
    </lineage>
</organism>
<sequence>MLYYHPIYSELNLPEKHRFPISKYKKLYQRINASKFAKFIKEPEQKITADALQLCHDSNYVDAFLNGTLSEKAIKKMGFPWSEQLVERTLISLGGGLAAAKYALEYGFGANLSGGYHHAHRDFGSGFCIFNDWAVIAVTLIAHQRVERVLIFDCDVHQGDGTATIVADRDDIITCSIHCESNFPRVKPQSDLDFALPVNTQDAQYVATVREALQLAVRLYQPDIILYNAGADVYQGDELGHFSVSKQGVRARDSIVFEYAHHLNIPLAFALGGGYQRDVDHLVDIHQQTFLALFDNPAIMI</sequence>
<keyword evidence="2" id="KW-0378">Hydrolase</keyword>
<dbReference type="PRINTS" id="PR01270">
    <property type="entry name" value="HDASUPER"/>
</dbReference>
<gene>
    <name evidence="4" type="ORF">F9Y85_00380</name>
    <name evidence="5" type="ORF">R5H13_13190</name>
</gene>
<dbReference type="CDD" id="cd09993">
    <property type="entry name" value="HDAC_classIV"/>
    <property type="match status" value="1"/>
</dbReference>
<dbReference type="InterPro" id="IPR037138">
    <property type="entry name" value="His_deacetylse_dom_sf"/>
</dbReference>
<dbReference type="RefSeq" id="WP_130125962.1">
    <property type="nucleotide sequence ID" value="NZ_CBCSDF010000003.1"/>
</dbReference>
<dbReference type="AlphaFoldDB" id="A0A8I2GZR7"/>
<dbReference type="Pfam" id="PF00850">
    <property type="entry name" value="Hist_deacetyl"/>
    <property type="match status" value="1"/>
</dbReference>
<dbReference type="SUPFAM" id="SSF52768">
    <property type="entry name" value="Arginase/deacetylase"/>
    <property type="match status" value="1"/>
</dbReference>
<dbReference type="Proteomes" id="UP000646877">
    <property type="component" value="Unassembled WGS sequence"/>
</dbReference>
<evidence type="ECO:0000313" key="4">
    <source>
        <dbReference type="EMBL" id="NLR19810.1"/>
    </source>
</evidence>
<evidence type="ECO:0000256" key="2">
    <source>
        <dbReference type="ARBA" id="ARBA00022801"/>
    </source>
</evidence>
<dbReference type="EMBL" id="CP137578">
    <property type="protein sequence ID" value="WOX27605.1"/>
    <property type="molecule type" value="Genomic_DNA"/>
</dbReference>
<dbReference type="PANTHER" id="PTHR10625">
    <property type="entry name" value="HISTONE DEACETYLASE HDAC1-RELATED"/>
    <property type="match status" value="1"/>
</dbReference>
<evidence type="ECO:0000313" key="7">
    <source>
        <dbReference type="Proteomes" id="UP001304419"/>
    </source>
</evidence>
<dbReference type="InterPro" id="IPR023801">
    <property type="entry name" value="His_deacetylse_dom"/>
</dbReference>
<evidence type="ECO:0000256" key="1">
    <source>
        <dbReference type="ARBA" id="ARBA00005947"/>
    </source>
</evidence>
<dbReference type="InterPro" id="IPR023696">
    <property type="entry name" value="Ureohydrolase_dom_sf"/>
</dbReference>
<dbReference type="GO" id="GO:0040029">
    <property type="term" value="P:epigenetic regulation of gene expression"/>
    <property type="evidence" value="ECO:0007669"/>
    <property type="project" value="TreeGrafter"/>
</dbReference>
<evidence type="ECO:0000313" key="6">
    <source>
        <dbReference type="Proteomes" id="UP000646877"/>
    </source>
</evidence>